<dbReference type="AlphaFoldDB" id="A0A9P3LGX2"/>
<evidence type="ECO:0000256" key="1">
    <source>
        <dbReference type="SAM" id="MobiDB-lite"/>
    </source>
</evidence>
<name>A0A9P3LGX2_9APHY</name>
<dbReference type="Proteomes" id="UP000703269">
    <property type="component" value="Unassembled WGS sequence"/>
</dbReference>
<reference evidence="4 5" key="1">
    <citation type="submission" date="2021-08" db="EMBL/GenBank/DDBJ databases">
        <title>Draft Genome Sequence of Phanerochaete sordida strain YK-624.</title>
        <authorList>
            <person name="Mori T."/>
            <person name="Dohra H."/>
            <person name="Suzuki T."/>
            <person name="Kawagishi H."/>
            <person name="Hirai H."/>
        </authorList>
    </citation>
    <scope>NUCLEOTIDE SEQUENCE [LARGE SCALE GENOMIC DNA]</scope>
    <source>
        <strain evidence="4 5">YK-624</strain>
    </source>
</reference>
<gene>
    <name evidence="4" type="ORF">PsYK624_111380</name>
</gene>
<organism evidence="4 5">
    <name type="scientific">Phanerochaete sordida</name>
    <dbReference type="NCBI Taxonomy" id="48140"/>
    <lineage>
        <taxon>Eukaryota</taxon>
        <taxon>Fungi</taxon>
        <taxon>Dikarya</taxon>
        <taxon>Basidiomycota</taxon>
        <taxon>Agaricomycotina</taxon>
        <taxon>Agaricomycetes</taxon>
        <taxon>Polyporales</taxon>
        <taxon>Phanerochaetaceae</taxon>
        <taxon>Phanerochaete</taxon>
    </lineage>
</organism>
<dbReference type="OrthoDB" id="2526171at2759"/>
<feature type="signal peptide" evidence="3">
    <location>
        <begin position="1"/>
        <end position="21"/>
    </location>
</feature>
<evidence type="ECO:0008006" key="6">
    <source>
        <dbReference type="Google" id="ProtNLM"/>
    </source>
</evidence>
<feature type="region of interest" description="Disordered" evidence="1">
    <location>
        <begin position="266"/>
        <end position="299"/>
    </location>
</feature>
<keyword evidence="5" id="KW-1185">Reference proteome</keyword>
<keyword evidence="2" id="KW-0812">Transmembrane</keyword>
<keyword evidence="2" id="KW-1133">Transmembrane helix</keyword>
<keyword evidence="2" id="KW-0472">Membrane</keyword>
<dbReference type="EMBL" id="BPQB01000044">
    <property type="protein sequence ID" value="GJE94961.1"/>
    <property type="molecule type" value="Genomic_DNA"/>
</dbReference>
<feature type="chain" id="PRO_5040161735" description="Transmembrane protein" evidence="3">
    <location>
        <begin position="22"/>
        <end position="299"/>
    </location>
</feature>
<feature type="region of interest" description="Disordered" evidence="1">
    <location>
        <begin position="161"/>
        <end position="180"/>
    </location>
</feature>
<protein>
    <recommendedName>
        <fullName evidence="6">Transmembrane protein</fullName>
    </recommendedName>
</protein>
<evidence type="ECO:0000256" key="3">
    <source>
        <dbReference type="SAM" id="SignalP"/>
    </source>
</evidence>
<comment type="caution">
    <text evidence="4">The sequence shown here is derived from an EMBL/GenBank/DDBJ whole genome shotgun (WGS) entry which is preliminary data.</text>
</comment>
<evidence type="ECO:0000313" key="4">
    <source>
        <dbReference type="EMBL" id="GJE94961.1"/>
    </source>
</evidence>
<evidence type="ECO:0000256" key="2">
    <source>
        <dbReference type="SAM" id="Phobius"/>
    </source>
</evidence>
<sequence>MTTYFLVTVTLILALACGVFSQETNATCSPDFSWASNSLQQSPCQVAAMLAAPCYSAFQIYALTPPLDSAFYESIGSSDCVCNMVFYNLLSCCSECQGGISQLWTDFVSSCTDQLTPVTIANYSRAIPDDTTVPAWAFINVQATNSFSALAAEQFFDTNSSNIGPPSSSTSSSASSTSSSSSPTAFSSFTSALTSSTTSSATPSSSSVTPIPTAAVSHVSDGGAIAGGVVGGIAAVALITFGLVLWLRRSRGRARANRAVRDEVAPTAFSSFPPRPPPSPGFLGRPYNPSASVTFPGPQ</sequence>
<proteinExistence type="predicted"/>
<accession>A0A9P3LGX2</accession>
<keyword evidence="3" id="KW-0732">Signal</keyword>
<feature type="transmembrane region" description="Helical" evidence="2">
    <location>
        <begin position="224"/>
        <end position="247"/>
    </location>
</feature>
<evidence type="ECO:0000313" key="5">
    <source>
        <dbReference type="Proteomes" id="UP000703269"/>
    </source>
</evidence>